<dbReference type="Pfam" id="PF25932">
    <property type="entry name" value="DUF7977"/>
    <property type="match status" value="1"/>
</dbReference>
<gene>
    <name evidence="3" type="ORF">HALLA_08730</name>
</gene>
<dbReference type="Proteomes" id="UP000019024">
    <property type="component" value="Chromosome"/>
</dbReference>
<dbReference type="OrthoDB" id="205781at2157"/>
<feature type="transmembrane region" description="Helical" evidence="2">
    <location>
        <begin position="49"/>
        <end position="71"/>
    </location>
</feature>
<keyword evidence="2" id="KW-0472">Membrane</keyword>
<feature type="compositionally biased region" description="Acidic residues" evidence="1">
    <location>
        <begin position="15"/>
        <end position="32"/>
    </location>
</feature>
<feature type="transmembrane region" description="Helical" evidence="2">
    <location>
        <begin position="77"/>
        <end position="97"/>
    </location>
</feature>
<dbReference type="GeneID" id="25144560"/>
<protein>
    <submittedName>
        <fullName evidence="3">Uncharacterized protein</fullName>
    </submittedName>
</protein>
<evidence type="ECO:0000256" key="2">
    <source>
        <dbReference type="SAM" id="Phobius"/>
    </source>
</evidence>
<keyword evidence="2" id="KW-0812">Transmembrane</keyword>
<proteinExistence type="predicted"/>
<dbReference type="EMBL" id="CP007055">
    <property type="protein sequence ID" value="AHF98936.1"/>
    <property type="molecule type" value="Genomic_DNA"/>
</dbReference>
<organism evidence="3 4">
    <name type="scientific">Halostagnicola larsenii XH-48</name>
    <dbReference type="NCBI Taxonomy" id="797299"/>
    <lineage>
        <taxon>Archaea</taxon>
        <taxon>Methanobacteriati</taxon>
        <taxon>Methanobacteriota</taxon>
        <taxon>Stenosarchaea group</taxon>
        <taxon>Halobacteria</taxon>
        <taxon>Halobacteriales</taxon>
        <taxon>Natrialbaceae</taxon>
        <taxon>Halostagnicola</taxon>
    </lineage>
</organism>
<dbReference type="RefSeq" id="WP_049952135.1">
    <property type="nucleotide sequence ID" value="NZ_CP007055.1"/>
</dbReference>
<feature type="region of interest" description="Disordered" evidence="1">
    <location>
        <begin position="1"/>
        <end position="39"/>
    </location>
</feature>
<evidence type="ECO:0000313" key="4">
    <source>
        <dbReference type="Proteomes" id="UP000019024"/>
    </source>
</evidence>
<evidence type="ECO:0000313" key="3">
    <source>
        <dbReference type="EMBL" id="AHF98936.1"/>
    </source>
</evidence>
<dbReference type="KEGG" id="hlr:HALLA_08730"/>
<evidence type="ECO:0000256" key="1">
    <source>
        <dbReference type="SAM" id="MobiDB-lite"/>
    </source>
</evidence>
<dbReference type="InterPro" id="IPR058283">
    <property type="entry name" value="DUF7977"/>
</dbReference>
<keyword evidence="2" id="KW-1133">Transmembrane helix</keyword>
<keyword evidence="4" id="KW-1185">Reference proteome</keyword>
<name>W0JNR5_9EURY</name>
<accession>W0JNR5</accession>
<sequence length="101" mass="11184">MTSSDDSEYVHDPSEFDDGSTADEPADEEWLEDPDHPGTADREFGLRGWILVGVIVYAFIISPLAIVFWPLDVGYRFALLILPLFPAVILATTAVWATTRA</sequence>
<dbReference type="eggNOG" id="arCOG06373">
    <property type="taxonomic scope" value="Archaea"/>
</dbReference>
<dbReference type="HOGENOM" id="CLU_171555_0_0_2"/>
<reference evidence="3 4" key="1">
    <citation type="submission" date="2014-01" db="EMBL/GenBank/DDBJ databases">
        <authorList>
            <consortium name="DOE Joint Genome Institute"/>
            <person name="Anderson I."/>
            <person name="Huntemann M."/>
            <person name="Han J."/>
            <person name="Chen A."/>
            <person name="Kyrpides N."/>
            <person name="Mavromatis K."/>
            <person name="Markowitz V."/>
            <person name="Palaniappan K."/>
            <person name="Ivanova N."/>
            <person name="Schaumberg A."/>
            <person name="Pati A."/>
            <person name="Liolios K."/>
            <person name="Nordberg H.P."/>
            <person name="Cantor M.N."/>
            <person name="Hua S.X."/>
            <person name="Woyke T."/>
        </authorList>
    </citation>
    <scope>NUCLEOTIDE SEQUENCE [LARGE SCALE GENOMIC DNA]</scope>
    <source>
        <strain evidence="3 4">XH-48</strain>
    </source>
</reference>
<dbReference type="AlphaFoldDB" id="W0JNR5"/>